<dbReference type="Gene3D" id="3.90.25.10">
    <property type="entry name" value="UDP-galactose 4-epimerase, domain 1"/>
    <property type="match status" value="1"/>
</dbReference>
<organism evidence="8 9">
    <name type="scientific">Desulfomicrobium apsheronum</name>
    <dbReference type="NCBI Taxonomy" id="52560"/>
    <lineage>
        <taxon>Bacteria</taxon>
        <taxon>Pseudomonadati</taxon>
        <taxon>Thermodesulfobacteriota</taxon>
        <taxon>Desulfovibrionia</taxon>
        <taxon>Desulfovibrionales</taxon>
        <taxon>Desulfomicrobiaceae</taxon>
        <taxon>Desulfomicrobium</taxon>
    </lineage>
</organism>
<dbReference type="InterPro" id="IPR036291">
    <property type="entry name" value="NAD(P)-bd_dom_sf"/>
</dbReference>
<dbReference type="GO" id="GO:0008831">
    <property type="term" value="F:dTDP-4-dehydrorhamnose reductase activity"/>
    <property type="evidence" value="ECO:0007669"/>
    <property type="project" value="UniProtKB-EC"/>
</dbReference>
<comment type="catalytic activity">
    <reaction evidence="5">
        <text>dTDP-beta-L-rhamnose + NADP(+) = dTDP-4-dehydro-beta-L-rhamnose + NADPH + H(+)</text>
        <dbReference type="Rhea" id="RHEA:21796"/>
        <dbReference type="ChEBI" id="CHEBI:15378"/>
        <dbReference type="ChEBI" id="CHEBI:57510"/>
        <dbReference type="ChEBI" id="CHEBI:57783"/>
        <dbReference type="ChEBI" id="CHEBI:58349"/>
        <dbReference type="ChEBI" id="CHEBI:62830"/>
        <dbReference type="EC" id="1.1.1.133"/>
    </reaction>
</comment>
<evidence type="ECO:0000259" key="7">
    <source>
        <dbReference type="Pfam" id="PF04321"/>
    </source>
</evidence>
<proteinExistence type="inferred from homology"/>
<dbReference type="InterPro" id="IPR029903">
    <property type="entry name" value="RmlD-like-bd"/>
</dbReference>
<dbReference type="OrthoDB" id="9803892at2"/>
<dbReference type="PANTHER" id="PTHR10491">
    <property type="entry name" value="DTDP-4-DEHYDRORHAMNOSE REDUCTASE"/>
    <property type="match status" value="1"/>
</dbReference>
<keyword evidence="9" id="KW-1185">Reference proteome</keyword>
<evidence type="ECO:0000256" key="1">
    <source>
        <dbReference type="ARBA" id="ARBA00004781"/>
    </source>
</evidence>
<dbReference type="PANTHER" id="PTHR10491:SF4">
    <property type="entry name" value="METHIONINE ADENOSYLTRANSFERASE 2 SUBUNIT BETA"/>
    <property type="match status" value="1"/>
</dbReference>
<evidence type="ECO:0000256" key="2">
    <source>
        <dbReference type="ARBA" id="ARBA00010944"/>
    </source>
</evidence>
<evidence type="ECO:0000256" key="6">
    <source>
        <dbReference type="RuleBase" id="RU364082"/>
    </source>
</evidence>
<accession>A0A1I3RBH5</accession>
<dbReference type="UniPathway" id="UPA00124"/>
<comment type="pathway">
    <text evidence="1 6">Carbohydrate biosynthesis; dTDP-L-rhamnose biosynthesis.</text>
</comment>
<evidence type="ECO:0000313" key="8">
    <source>
        <dbReference type="EMBL" id="SFJ43658.1"/>
    </source>
</evidence>
<dbReference type="SUPFAM" id="SSF51735">
    <property type="entry name" value="NAD(P)-binding Rossmann-fold domains"/>
    <property type="match status" value="1"/>
</dbReference>
<dbReference type="EMBL" id="FORX01000003">
    <property type="protein sequence ID" value="SFJ43658.1"/>
    <property type="molecule type" value="Genomic_DNA"/>
</dbReference>
<comment type="similarity">
    <text evidence="2 6">Belongs to the dTDP-4-dehydrorhamnose reductase family.</text>
</comment>
<comment type="function">
    <text evidence="6">Catalyzes the reduction of dTDP-6-deoxy-L-lyxo-4-hexulose to yield dTDP-L-rhamnose.</text>
</comment>
<dbReference type="RefSeq" id="WP_092372962.1">
    <property type="nucleotide sequence ID" value="NZ_FORX01000003.1"/>
</dbReference>
<dbReference type="NCBIfam" id="TIGR01214">
    <property type="entry name" value="rmlD"/>
    <property type="match status" value="1"/>
</dbReference>
<dbReference type="AlphaFoldDB" id="A0A1I3RBH5"/>
<evidence type="ECO:0000256" key="5">
    <source>
        <dbReference type="ARBA" id="ARBA00048200"/>
    </source>
</evidence>
<dbReference type="EC" id="1.1.1.133" evidence="3 6"/>
<evidence type="ECO:0000256" key="4">
    <source>
        <dbReference type="ARBA" id="ARBA00017099"/>
    </source>
</evidence>
<dbReference type="Pfam" id="PF04321">
    <property type="entry name" value="RmlD_sub_bind"/>
    <property type="match status" value="1"/>
</dbReference>
<gene>
    <name evidence="8" type="ORF">SAMN04488082_103105</name>
</gene>
<evidence type="ECO:0000313" key="9">
    <source>
        <dbReference type="Proteomes" id="UP000198635"/>
    </source>
</evidence>
<feature type="domain" description="RmlD-like substrate binding" evidence="7">
    <location>
        <begin position="5"/>
        <end position="279"/>
    </location>
</feature>
<dbReference type="CDD" id="cd05254">
    <property type="entry name" value="dTDP_HR_like_SDR_e"/>
    <property type="match status" value="1"/>
</dbReference>
<keyword evidence="6" id="KW-0521">NADP</keyword>
<dbReference type="Gene3D" id="3.40.50.720">
    <property type="entry name" value="NAD(P)-binding Rossmann-like Domain"/>
    <property type="match status" value="1"/>
</dbReference>
<dbReference type="STRING" id="52560.SAMN04488082_103105"/>
<dbReference type="InterPro" id="IPR005913">
    <property type="entry name" value="dTDP_dehydrorham_reduct"/>
</dbReference>
<dbReference type="Proteomes" id="UP000198635">
    <property type="component" value="Unassembled WGS sequence"/>
</dbReference>
<evidence type="ECO:0000256" key="3">
    <source>
        <dbReference type="ARBA" id="ARBA00012929"/>
    </source>
</evidence>
<dbReference type="GO" id="GO:0019305">
    <property type="term" value="P:dTDP-rhamnose biosynthetic process"/>
    <property type="evidence" value="ECO:0007669"/>
    <property type="project" value="UniProtKB-UniPathway"/>
</dbReference>
<protein>
    <recommendedName>
        <fullName evidence="4 6">dTDP-4-dehydrorhamnose reductase</fullName>
        <ecNumber evidence="3 6">1.1.1.133</ecNumber>
    </recommendedName>
</protein>
<sequence length="287" mass="30974">MKSAVVLGGKTGLLGQALCMALSRRGWTVNAPGRDELDLFERPAVEEYLARTEAAVVFNTVAYTKVDQAEDEPAEASRLNRQLPLVLGKAVRNAGVALVHYSTDFVFNGRKTSPYAPGDQPAPGSVYGQTKLQGERELLALDLPSLLIIRTSWLFGPCKTNFVTRILELAATRPELSVVHDQIGSPSYTPDLAAGSLALLDKGATGIFHLANAGQASWCELATEAVRGADLACRIKPIPSSEYPQKACRPAYSVLDLSAFTAVTGIAPRPWLQALREFLFSREDCLS</sequence>
<keyword evidence="6" id="KW-0560">Oxidoreductase</keyword>
<reference evidence="9" key="1">
    <citation type="submission" date="2016-10" db="EMBL/GenBank/DDBJ databases">
        <authorList>
            <person name="Varghese N."/>
            <person name="Submissions S."/>
        </authorList>
    </citation>
    <scope>NUCLEOTIDE SEQUENCE [LARGE SCALE GENOMIC DNA]</scope>
    <source>
        <strain evidence="9">DSM 5918</strain>
    </source>
</reference>
<name>A0A1I3RBH5_9BACT</name>